<dbReference type="STRING" id="931890.G8JQH0"/>
<dbReference type="HOGENOM" id="CLU_070156_0_0_1"/>
<evidence type="ECO:0008006" key="4">
    <source>
        <dbReference type="Google" id="ProtNLM"/>
    </source>
</evidence>
<protein>
    <recommendedName>
        <fullName evidence="4">CENP-T/Histone H4 histone fold domain-containing protein</fullName>
    </recommendedName>
</protein>
<accession>G8JQH0</accession>
<dbReference type="OrthoDB" id="4063473at2759"/>
<feature type="region of interest" description="Disordered" evidence="1">
    <location>
        <begin position="1"/>
        <end position="42"/>
    </location>
</feature>
<dbReference type="Proteomes" id="UP000006790">
    <property type="component" value="Chromosome 2"/>
</dbReference>
<feature type="compositionally biased region" description="Polar residues" evidence="1">
    <location>
        <begin position="1"/>
        <end position="11"/>
    </location>
</feature>
<feature type="compositionally biased region" description="Basic and acidic residues" evidence="1">
    <location>
        <begin position="18"/>
        <end position="29"/>
    </location>
</feature>
<organism evidence="2 3">
    <name type="scientific">Eremothecium cymbalariae (strain CBS 270.75 / DBVPG 7215 / KCTC 17166 / NRRL Y-17582)</name>
    <name type="common">Yeast</name>
    <dbReference type="NCBI Taxonomy" id="931890"/>
    <lineage>
        <taxon>Eukaryota</taxon>
        <taxon>Fungi</taxon>
        <taxon>Dikarya</taxon>
        <taxon>Ascomycota</taxon>
        <taxon>Saccharomycotina</taxon>
        <taxon>Saccharomycetes</taxon>
        <taxon>Saccharomycetales</taxon>
        <taxon>Saccharomycetaceae</taxon>
        <taxon>Eremothecium</taxon>
    </lineage>
</organism>
<name>G8JQH0_ERECY</name>
<dbReference type="FunCoup" id="G8JQH0">
    <property type="interactions" value="54"/>
</dbReference>
<evidence type="ECO:0000256" key="1">
    <source>
        <dbReference type="SAM" id="MobiDB-lite"/>
    </source>
</evidence>
<dbReference type="InParanoid" id="G8JQH0"/>
<evidence type="ECO:0000313" key="3">
    <source>
        <dbReference type="Proteomes" id="UP000006790"/>
    </source>
</evidence>
<feature type="compositionally biased region" description="Polar residues" evidence="1">
    <location>
        <begin position="192"/>
        <end position="205"/>
    </location>
</feature>
<reference evidence="3" key="1">
    <citation type="journal article" date="2012" name="G3 (Bethesda)">
        <title>Pichia sorbitophila, an interspecies yeast hybrid reveals early steps of genome resolution following polyploidization.</title>
        <authorList>
            <person name="Leh Louis V."/>
            <person name="Despons L."/>
            <person name="Friedrich A."/>
            <person name="Martin T."/>
            <person name="Durrens P."/>
            <person name="Casaregola S."/>
            <person name="Neuveglise C."/>
            <person name="Fairhead C."/>
            <person name="Marck C."/>
            <person name="Cruz J.A."/>
            <person name="Straub M.L."/>
            <person name="Kugler V."/>
            <person name="Sacerdot C."/>
            <person name="Uzunov Z."/>
            <person name="Thierry A."/>
            <person name="Weiss S."/>
            <person name="Bleykasten C."/>
            <person name="De Montigny J."/>
            <person name="Jacques N."/>
            <person name="Jung P."/>
            <person name="Lemaire M."/>
            <person name="Mallet S."/>
            <person name="Morel G."/>
            <person name="Richard G.F."/>
            <person name="Sarkar A."/>
            <person name="Savel G."/>
            <person name="Schacherer J."/>
            <person name="Seret M.L."/>
            <person name="Talla E."/>
            <person name="Samson G."/>
            <person name="Jubin C."/>
            <person name="Poulain J."/>
            <person name="Vacherie B."/>
            <person name="Barbe V."/>
            <person name="Pelletier E."/>
            <person name="Sherman D.J."/>
            <person name="Westhof E."/>
            <person name="Weissenbach J."/>
            <person name="Baret P.V."/>
            <person name="Wincker P."/>
            <person name="Gaillardin C."/>
            <person name="Dujon B."/>
            <person name="Souciet J.L."/>
        </authorList>
    </citation>
    <scope>NUCLEOTIDE SEQUENCE [LARGE SCALE GENOMIC DNA]</scope>
    <source>
        <strain evidence="3">CBS 270.75 / DBVPG 7215 / KCTC 17166 / NRRL Y-17582</strain>
    </source>
</reference>
<feature type="compositionally biased region" description="Acidic residues" evidence="1">
    <location>
        <begin position="173"/>
        <end position="183"/>
    </location>
</feature>
<keyword evidence="3" id="KW-1185">Reference proteome</keyword>
<dbReference type="KEGG" id="erc:Ecym_2588"/>
<dbReference type="EMBL" id="CP002498">
    <property type="protein sequence ID" value="AET38303.1"/>
    <property type="molecule type" value="Genomic_DNA"/>
</dbReference>
<dbReference type="AlphaFoldDB" id="G8JQH0"/>
<dbReference type="OMA" id="PTEYARM"/>
<proteinExistence type="predicted"/>
<dbReference type="GeneID" id="11471935"/>
<gene>
    <name evidence="2" type="ordered locus">Ecym_2588</name>
</gene>
<sequence length="318" mass="35623">MPIQEPPSTGEKTPVRQNAEEKQRLKEEVVLQSTPGWRSDERTKLKRLPKEPEQLKSYLKELSSVLVNLSDTYEAPDSGNDRLEVEGIVDGDKSRVLNLSQDVFSSLRGYNERKIRRLNSSAPIVIDKNEESKVGLSLRSSASEHGLLDIGKQAIYDVENDLELNAISSYSYSDEDGDDDDDNYSGGMGNSRNETGIDATSTKSDLNGEGVQPLPMAVLKGLVATTINKENYSLPRESLKIFQELSLSLLESVARELKYLTKEGHSSVLDRSMLLQIYENHHLRYHGTLTNKDLFRLCQQHLPLEALNSIEIALFGNQ</sequence>
<evidence type="ECO:0000313" key="2">
    <source>
        <dbReference type="EMBL" id="AET38303.1"/>
    </source>
</evidence>
<dbReference type="RefSeq" id="XP_003645120.1">
    <property type="nucleotide sequence ID" value="XM_003645072.1"/>
</dbReference>
<feature type="region of interest" description="Disordered" evidence="1">
    <location>
        <begin position="170"/>
        <end position="210"/>
    </location>
</feature>